<dbReference type="Proteomes" id="UP001156140">
    <property type="component" value="Unassembled WGS sequence"/>
</dbReference>
<protein>
    <submittedName>
        <fullName evidence="1">Uncharacterized protein</fullName>
    </submittedName>
</protein>
<accession>A0AA41U9A4</accession>
<sequence>MTPRIALILGGLFLLTALAAAAYLHGRSAGFEKARIQYETLMAVQEAANRDAIRRAETGLLKTADALATKSKELNDVLDTIDQAADADPDGLAMCLSADSVRRLNAVR</sequence>
<evidence type="ECO:0000313" key="1">
    <source>
        <dbReference type="EMBL" id="MCI0125200.1"/>
    </source>
</evidence>
<organism evidence="1 2">
    <name type="scientific">Paradevosia shaoguanensis</name>
    <dbReference type="NCBI Taxonomy" id="1335043"/>
    <lineage>
        <taxon>Bacteria</taxon>
        <taxon>Pseudomonadati</taxon>
        <taxon>Pseudomonadota</taxon>
        <taxon>Alphaproteobacteria</taxon>
        <taxon>Hyphomicrobiales</taxon>
        <taxon>Devosiaceae</taxon>
        <taxon>Paradevosia</taxon>
    </lineage>
</organism>
<keyword evidence="2" id="KW-1185">Reference proteome</keyword>
<dbReference type="RefSeq" id="WP_281734512.1">
    <property type="nucleotide sequence ID" value="NZ_JAKETQ010000001.1"/>
</dbReference>
<reference evidence="1" key="1">
    <citation type="submission" date="2022-03" db="EMBL/GenBank/DDBJ databases">
        <title>The complete genome sequence of a Methyloterrigena soli.</title>
        <authorList>
            <person name="Zi Z."/>
        </authorList>
    </citation>
    <scope>NUCLEOTIDE SEQUENCE</scope>
    <source>
        <strain evidence="1">M48</strain>
    </source>
</reference>
<name>A0AA41U9A4_9HYPH</name>
<evidence type="ECO:0000313" key="2">
    <source>
        <dbReference type="Proteomes" id="UP001156140"/>
    </source>
</evidence>
<dbReference type="EMBL" id="JALAZD010000001">
    <property type="protein sequence ID" value="MCI0125200.1"/>
    <property type="molecule type" value="Genomic_DNA"/>
</dbReference>
<proteinExistence type="predicted"/>
<gene>
    <name evidence="1" type="ORF">ML536_00015</name>
</gene>
<comment type="caution">
    <text evidence="1">The sequence shown here is derived from an EMBL/GenBank/DDBJ whole genome shotgun (WGS) entry which is preliminary data.</text>
</comment>
<dbReference type="AlphaFoldDB" id="A0AA41U9A4"/>